<dbReference type="STRING" id="644352.J3NIV6"/>
<feature type="region of interest" description="Disordered" evidence="1">
    <location>
        <begin position="159"/>
        <end position="205"/>
    </location>
</feature>
<name>J3NIV6_GAET3</name>
<accession>J3NIV6</accession>
<reference evidence="3" key="4">
    <citation type="journal article" date="2015" name="G3 (Bethesda)">
        <title>Genome sequences of three phytopathogenic species of the Magnaporthaceae family of fungi.</title>
        <authorList>
            <person name="Okagaki L.H."/>
            <person name="Nunes C.C."/>
            <person name="Sailsbery J."/>
            <person name="Clay B."/>
            <person name="Brown D."/>
            <person name="John T."/>
            <person name="Oh Y."/>
            <person name="Young N."/>
            <person name="Fitzgerald M."/>
            <person name="Haas B.J."/>
            <person name="Zeng Q."/>
            <person name="Young S."/>
            <person name="Adiconis X."/>
            <person name="Fan L."/>
            <person name="Levin J.Z."/>
            <person name="Mitchell T.K."/>
            <person name="Okubara P.A."/>
            <person name="Farman M.L."/>
            <person name="Kohn L.M."/>
            <person name="Birren B."/>
            <person name="Ma L.-J."/>
            <person name="Dean R.A."/>
        </authorList>
    </citation>
    <scope>NUCLEOTIDE SEQUENCE</scope>
    <source>
        <strain evidence="3">R3-111a-1</strain>
    </source>
</reference>
<dbReference type="VEuPathDB" id="FungiDB:GGTG_01190"/>
<dbReference type="HOGENOM" id="CLU_069491_1_0_1"/>
<gene>
    <name evidence="3" type="primary">20341648</name>
    <name evidence="2" type="ORF">GGTG_01190</name>
</gene>
<dbReference type="EnsemblFungi" id="EJT81206">
    <property type="protein sequence ID" value="EJT81206"/>
    <property type="gene ID" value="GGTG_01190"/>
</dbReference>
<dbReference type="eggNOG" id="KOG3026">
    <property type="taxonomic scope" value="Eukaryota"/>
</dbReference>
<reference evidence="4" key="1">
    <citation type="submission" date="2010-07" db="EMBL/GenBank/DDBJ databases">
        <title>The genome sequence of Gaeumannomyces graminis var. tritici strain R3-111a-1.</title>
        <authorList>
            <consortium name="The Broad Institute Genome Sequencing Platform"/>
            <person name="Ma L.-J."/>
            <person name="Dead R."/>
            <person name="Young S."/>
            <person name="Zeng Q."/>
            <person name="Koehrsen M."/>
            <person name="Alvarado L."/>
            <person name="Berlin A."/>
            <person name="Chapman S.B."/>
            <person name="Chen Z."/>
            <person name="Freedman E."/>
            <person name="Gellesch M."/>
            <person name="Goldberg J."/>
            <person name="Griggs A."/>
            <person name="Gujja S."/>
            <person name="Heilman E.R."/>
            <person name="Heiman D."/>
            <person name="Hepburn T."/>
            <person name="Howarth C."/>
            <person name="Jen D."/>
            <person name="Larson L."/>
            <person name="Mehta T."/>
            <person name="Neiman D."/>
            <person name="Pearson M."/>
            <person name="Roberts A."/>
            <person name="Saif S."/>
            <person name="Shea T."/>
            <person name="Shenoy N."/>
            <person name="Sisk P."/>
            <person name="Stolte C."/>
            <person name="Sykes S."/>
            <person name="Walk T."/>
            <person name="White J."/>
            <person name="Yandava C."/>
            <person name="Haas B."/>
            <person name="Nusbaum C."/>
            <person name="Birren B."/>
        </authorList>
    </citation>
    <scope>NUCLEOTIDE SEQUENCE [LARGE SCALE GENOMIC DNA]</scope>
    <source>
        <strain evidence="4">R3-111a-1</strain>
    </source>
</reference>
<dbReference type="AlphaFoldDB" id="J3NIV6"/>
<evidence type="ECO:0000313" key="3">
    <source>
        <dbReference type="EnsemblFungi" id="EJT81206"/>
    </source>
</evidence>
<feature type="compositionally biased region" description="Basic and acidic residues" evidence="1">
    <location>
        <begin position="277"/>
        <end position="290"/>
    </location>
</feature>
<protein>
    <recommendedName>
        <fullName evidence="5">Tudor domain-containing protein</fullName>
    </recommendedName>
</protein>
<dbReference type="OrthoDB" id="79171at2759"/>
<organism evidence="2">
    <name type="scientific">Gaeumannomyces tritici (strain R3-111a-1)</name>
    <name type="common">Wheat and barley take-all root rot fungus</name>
    <name type="synonym">Gaeumannomyces graminis var. tritici</name>
    <dbReference type="NCBI Taxonomy" id="644352"/>
    <lineage>
        <taxon>Eukaryota</taxon>
        <taxon>Fungi</taxon>
        <taxon>Dikarya</taxon>
        <taxon>Ascomycota</taxon>
        <taxon>Pezizomycotina</taxon>
        <taxon>Sordariomycetes</taxon>
        <taxon>Sordariomycetidae</taxon>
        <taxon>Magnaporthales</taxon>
        <taxon>Magnaporthaceae</taxon>
        <taxon>Gaeumannomyces</taxon>
    </lineage>
</organism>
<dbReference type="RefSeq" id="XP_009217215.1">
    <property type="nucleotide sequence ID" value="XM_009218951.1"/>
</dbReference>
<feature type="region of interest" description="Disordered" evidence="1">
    <location>
        <begin position="260"/>
        <end position="320"/>
    </location>
</feature>
<feature type="region of interest" description="Disordered" evidence="1">
    <location>
        <begin position="55"/>
        <end position="102"/>
    </location>
</feature>
<dbReference type="Proteomes" id="UP000006039">
    <property type="component" value="Unassembled WGS sequence"/>
</dbReference>
<dbReference type="CDD" id="cd20446">
    <property type="entry name" value="Tudor_SpSPF30-like"/>
    <property type="match status" value="1"/>
</dbReference>
<evidence type="ECO:0008006" key="5">
    <source>
        <dbReference type="Google" id="ProtNLM"/>
    </source>
</evidence>
<proteinExistence type="predicted"/>
<feature type="compositionally biased region" description="Low complexity" evidence="1">
    <location>
        <begin position="233"/>
        <end position="242"/>
    </location>
</feature>
<dbReference type="Gene3D" id="2.30.30.140">
    <property type="match status" value="1"/>
</dbReference>
<feature type="region of interest" description="Disordered" evidence="1">
    <location>
        <begin position="220"/>
        <end position="246"/>
    </location>
</feature>
<dbReference type="EMBL" id="GL385395">
    <property type="protein sequence ID" value="EJT81206.1"/>
    <property type="molecule type" value="Genomic_DNA"/>
</dbReference>
<dbReference type="GeneID" id="20341648"/>
<sequence length="320" mass="33998">MNIQQYEAEKAEFQEQLEAILAGLQDDPENEELLVLKSEIEEALALCNEQIAELRPSRPAPAPAAASKPTPPEQRSGAAADDAAPHKSGPAPPSDDREPPEASYQVNDNVMAKWVSGDKAFYAAHITSVTGSSTARIYTVRFKSYDTVETLRARDIRPVAPSGSASAAQKRKADGTPVATPSEPPHAAAAPLAGAPAPQPVVSRNNNGVVLSASATRYVQQPQGGAGGGSGEGSEAAGADGSKPVKKFKKIKATKELEKGKSNWQDFNNKSKFGKSQKKDSMFRTPEGVHGRVGFTGSGQAMRKDPSRSRHIYQPNEDLD</sequence>
<keyword evidence="4" id="KW-1185">Reference proteome</keyword>
<evidence type="ECO:0000313" key="2">
    <source>
        <dbReference type="EMBL" id="EJT81206.1"/>
    </source>
</evidence>
<evidence type="ECO:0000313" key="4">
    <source>
        <dbReference type="Proteomes" id="UP000006039"/>
    </source>
</evidence>
<feature type="compositionally biased region" description="Low complexity" evidence="1">
    <location>
        <begin position="179"/>
        <end position="196"/>
    </location>
</feature>
<reference evidence="3" key="5">
    <citation type="submission" date="2018-04" db="UniProtKB">
        <authorList>
            <consortium name="EnsemblFungi"/>
        </authorList>
    </citation>
    <scope>IDENTIFICATION</scope>
    <source>
        <strain evidence="3">R3-111a-1</strain>
    </source>
</reference>
<dbReference type="SUPFAM" id="SSF63748">
    <property type="entry name" value="Tudor/PWWP/MBT"/>
    <property type="match status" value="1"/>
</dbReference>
<feature type="compositionally biased region" description="Polar residues" evidence="1">
    <location>
        <begin position="262"/>
        <end position="271"/>
    </location>
</feature>
<reference evidence="2" key="3">
    <citation type="submission" date="2010-09" db="EMBL/GenBank/DDBJ databases">
        <title>Annotation of Gaeumannomyces graminis var. tritici R3-111a-1.</title>
        <authorList>
            <consortium name="The Broad Institute Genome Sequencing Platform"/>
            <person name="Ma L.-J."/>
            <person name="Dead R."/>
            <person name="Young S.K."/>
            <person name="Zeng Q."/>
            <person name="Gargeya S."/>
            <person name="Fitzgerald M."/>
            <person name="Haas B."/>
            <person name="Abouelleil A."/>
            <person name="Alvarado L."/>
            <person name="Arachchi H.M."/>
            <person name="Berlin A."/>
            <person name="Brown A."/>
            <person name="Chapman S.B."/>
            <person name="Chen Z."/>
            <person name="Dunbar C."/>
            <person name="Freedman E."/>
            <person name="Gearin G."/>
            <person name="Gellesch M."/>
            <person name="Goldberg J."/>
            <person name="Griggs A."/>
            <person name="Gujja S."/>
            <person name="Heiman D."/>
            <person name="Howarth C."/>
            <person name="Larson L."/>
            <person name="Lui A."/>
            <person name="MacDonald P.J.P."/>
            <person name="Mehta T."/>
            <person name="Montmayeur A."/>
            <person name="Murphy C."/>
            <person name="Neiman D."/>
            <person name="Pearson M."/>
            <person name="Priest M."/>
            <person name="Roberts A."/>
            <person name="Saif S."/>
            <person name="Shea T."/>
            <person name="Shenoy N."/>
            <person name="Sisk P."/>
            <person name="Stolte C."/>
            <person name="Sykes S."/>
            <person name="Yandava C."/>
            <person name="Wortman J."/>
            <person name="Nusbaum C."/>
            <person name="Birren B."/>
        </authorList>
    </citation>
    <scope>NUCLEOTIDE SEQUENCE</scope>
    <source>
        <strain evidence="2">R3-111a-1</strain>
    </source>
</reference>
<reference evidence="2" key="2">
    <citation type="submission" date="2010-07" db="EMBL/GenBank/DDBJ databases">
        <authorList>
            <consortium name="The Broad Institute Genome Sequencing Platform"/>
            <consortium name="Broad Institute Genome Sequencing Center for Infectious Disease"/>
            <person name="Ma L.-J."/>
            <person name="Dead R."/>
            <person name="Young S."/>
            <person name="Zeng Q."/>
            <person name="Koehrsen M."/>
            <person name="Alvarado L."/>
            <person name="Berlin A."/>
            <person name="Chapman S.B."/>
            <person name="Chen Z."/>
            <person name="Freedman E."/>
            <person name="Gellesch M."/>
            <person name="Goldberg J."/>
            <person name="Griggs A."/>
            <person name="Gujja S."/>
            <person name="Heilman E.R."/>
            <person name="Heiman D."/>
            <person name="Hepburn T."/>
            <person name="Howarth C."/>
            <person name="Jen D."/>
            <person name="Larson L."/>
            <person name="Mehta T."/>
            <person name="Neiman D."/>
            <person name="Pearson M."/>
            <person name="Roberts A."/>
            <person name="Saif S."/>
            <person name="Shea T."/>
            <person name="Shenoy N."/>
            <person name="Sisk P."/>
            <person name="Stolte C."/>
            <person name="Sykes S."/>
            <person name="Walk T."/>
            <person name="White J."/>
            <person name="Yandava C."/>
            <person name="Haas B."/>
            <person name="Nusbaum C."/>
            <person name="Birren B."/>
        </authorList>
    </citation>
    <scope>NUCLEOTIDE SEQUENCE</scope>
    <source>
        <strain evidence="2">R3-111a-1</strain>
    </source>
</reference>
<evidence type="ECO:0000256" key="1">
    <source>
        <dbReference type="SAM" id="MobiDB-lite"/>
    </source>
</evidence>